<feature type="region of interest" description="Disordered" evidence="1">
    <location>
        <begin position="1"/>
        <end position="134"/>
    </location>
</feature>
<accession>A0A6J4RNP3</accession>
<sequence length="134" mass="14446">ARDGLHPREHRRQGPGGVLPVLQGPLRDGGGPLAGVLRPCPVAAGRRPAAPPLPRRGSGARQVPLRLRRGRLRGRAQEGPGGGRPGRVWQLLYRQGAAGRRGADVHKRPGGEPRRDQRPRRLGARPGRDRGDPQ</sequence>
<feature type="compositionally biased region" description="Basic and acidic residues" evidence="1">
    <location>
        <begin position="101"/>
        <end position="116"/>
    </location>
</feature>
<organism evidence="2">
    <name type="scientific">uncultured Rubrobacteraceae bacterium</name>
    <dbReference type="NCBI Taxonomy" id="349277"/>
    <lineage>
        <taxon>Bacteria</taxon>
        <taxon>Bacillati</taxon>
        <taxon>Actinomycetota</taxon>
        <taxon>Rubrobacteria</taxon>
        <taxon>Rubrobacterales</taxon>
        <taxon>Rubrobacteraceae</taxon>
        <taxon>environmental samples</taxon>
    </lineage>
</organism>
<dbReference type="EMBL" id="CADCVM010000126">
    <property type="protein sequence ID" value="CAA9478387.1"/>
    <property type="molecule type" value="Genomic_DNA"/>
</dbReference>
<proteinExistence type="predicted"/>
<feature type="compositionally biased region" description="Low complexity" evidence="1">
    <location>
        <begin position="38"/>
        <end position="48"/>
    </location>
</feature>
<gene>
    <name evidence="2" type="ORF">AVDCRST_MAG05-1115</name>
</gene>
<name>A0A6J4RNP3_9ACTN</name>
<protein>
    <submittedName>
        <fullName evidence="2">Uncharacterized protein</fullName>
    </submittedName>
</protein>
<feature type="non-terminal residue" evidence="2">
    <location>
        <position position="1"/>
    </location>
</feature>
<reference evidence="2" key="1">
    <citation type="submission" date="2020-02" db="EMBL/GenBank/DDBJ databases">
        <authorList>
            <person name="Meier V. D."/>
        </authorList>
    </citation>
    <scope>NUCLEOTIDE SEQUENCE</scope>
    <source>
        <strain evidence="2">AVDCRST_MAG05</strain>
    </source>
</reference>
<evidence type="ECO:0000256" key="1">
    <source>
        <dbReference type="SAM" id="MobiDB-lite"/>
    </source>
</evidence>
<feature type="non-terminal residue" evidence="2">
    <location>
        <position position="134"/>
    </location>
</feature>
<dbReference type="AlphaFoldDB" id="A0A6J4RNP3"/>
<evidence type="ECO:0000313" key="2">
    <source>
        <dbReference type="EMBL" id="CAA9478387.1"/>
    </source>
</evidence>